<comment type="caution">
    <text evidence="2">The sequence shown here is derived from an EMBL/GenBank/DDBJ whole genome shotgun (WGS) entry which is preliminary data.</text>
</comment>
<dbReference type="PANTHER" id="PTHR21666:SF270">
    <property type="entry name" value="MUREIN HYDROLASE ACTIVATOR ENVC"/>
    <property type="match status" value="1"/>
</dbReference>
<name>A0A4Y3PNH5_BREPA</name>
<dbReference type="RefSeq" id="WP_122964822.1">
    <property type="nucleotide sequence ID" value="NZ_BJMH01000022.1"/>
</dbReference>
<evidence type="ECO:0000259" key="1">
    <source>
        <dbReference type="Pfam" id="PF01551"/>
    </source>
</evidence>
<dbReference type="GO" id="GO:0004222">
    <property type="term" value="F:metalloendopeptidase activity"/>
    <property type="evidence" value="ECO:0007669"/>
    <property type="project" value="TreeGrafter"/>
</dbReference>
<dbReference type="SUPFAM" id="SSF51261">
    <property type="entry name" value="Duplicated hybrid motif"/>
    <property type="match status" value="1"/>
</dbReference>
<protein>
    <submittedName>
        <fullName evidence="2">Peptidase M23</fullName>
    </submittedName>
</protein>
<dbReference type="CDD" id="cd12797">
    <property type="entry name" value="M23_peptidase"/>
    <property type="match status" value="1"/>
</dbReference>
<dbReference type="PANTHER" id="PTHR21666">
    <property type="entry name" value="PEPTIDASE-RELATED"/>
    <property type="match status" value="1"/>
</dbReference>
<accession>A0A4Y3PNH5</accession>
<organism evidence="2 3">
    <name type="scientific">Brevibacillus parabrevis</name>
    <dbReference type="NCBI Taxonomy" id="54914"/>
    <lineage>
        <taxon>Bacteria</taxon>
        <taxon>Bacillati</taxon>
        <taxon>Bacillota</taxon>
        <taxon>Bacilli</taxon>
        <taxon>Bacillales</taxon>
        <taxon>Paenibacillaceae</taxon>
        <taxon>Brevibacillus</taxon>
    </lineage>
</organism>
<gene>
    <name evidence="2" type="ORF">BPA01_40050</name>
</gene>
<dbReference type="InterPro" id="IPR050570">
    <property type="entry name" value="Cell_wall_metabolism_enzyme"/>
</dbReference>
<dbReference type="InterPro" id="IPR016047">
    <property type="entry name" value="M23ase_b-sheet_dom"/>
</dbReference>
<dbReference type="Proteomes" id="UP000316882">
    <property type="component" value="Unassembled WGS sequence"/>
</dbReference>
<reference evidence="2 3" key="1">
    <citation type="submission" date="2019-06" db="EMBL/GenBank/DDBJ databases">
        <title>Whole genome shotgun sequence of Brevibacillus parabrevis NBRC 12334.</title>
        <authorList>
            <person name="Hosoyama A."/>
            <person name="Uohara A."/>
            <person name="Ohji S."/>
            <person name="Ichikawa N."/>
        </authorList>
    </citation>
    <scope>NUCLEOTIDE SEQUENCE [LARGE SCALE GENOMIC DNA]</scope>
    <source>
        <strain evidence="2 3">NBRC 12334</strain>
    </source>
</reference>
<dbReference type="EMBL" id="BJMH01000022">
    <property type="protein sequence ID" value="GEB34425.1"/>
    <property type="molecule type" value="Genomic_DNA"/>
</dbReference>
<dbReference type="Gene3D" id="2.70.70.10">
    <property type="entry name" value="Glucose Permease (Domain IIA)"/>
    <property type="match status" value="1"/>
</dbReference>
<evidence type="ECO:0000313" key="2">
    <source>
        <dbReference type="EMBL" id="GEB34425.1"/>
    </source>
</evidence>
<dbReference type="AlphaFoldDB" id="A0A4Y3PNH5"/>
<dbReference type="STRING" id="54914.AV540_20860"/>
<keyword evidence="3" id="KW-1185">Reference proteome</keyword>
<feature type="domain" description="M23ase beta-sheet core" evidence="1">
    <location>
        <begin position="173"/>
        <end position="264"/>
    </location>
</feature>
<proteinExistence type="predicted"/>
<evidence type="ECO:0000313" key="3">
    <source>
        <dbReference type="Proteomes" id="UP000316882"/>
    </source>
</evidence>
<dbReference type="Pfam" id="PF01551">
    <property type="entry name" value="Peptidase_M23"/>
    <property type="match status" value="1"/>
</dbReference>
<dbReference type="InterPro" id="IPR011055">
    <property type="entry name" value="Dup_hybrid_motif"/>
</dbReference>
<sequence length="292" mass="32185">MLAHPLFPLARAIPLALSSGQYSALYDMCSSAFRDEVSREEFISFAADFHRDLECYEEQPLSVVPLNAMTRFVWTACDGQKGLSAAIDADGIIHGLRLSHLTSHPDTDQACSRHLYRLPFQGTWFTFWGGKNELINYHYAYDNQRYAYDFLIMKEGRSCHGDPAVNESYYAFDQPIVAPCVGKVVKVASDVPDNAPVGVMNEEQPAGNFVEIAHGQGEFSLLAHLKQHSITVKPGDIVSAGEIIGRCGNSGNSSEPHLHFQVSNAVNLYAAISIPIRFSEKEPIIQGMFVGG</sequence>